<protein>
    <recommendedName>
        <fullName evidence="5">3-oxoacyl-ACP reductase</fullName>
    </recommendedName>
</protein>
<evidence type="ECO:0000256" key="1">
    <source>
        <dbReference type="ARBA" id="ARBA00006484"/>
    </source>
</evidence>
<dbReference type="PRINTS" id="PR00081">
    <property type="entry name" value="GDHRDH"/>
</dbReference>
<dbReference type="InterPro" id="IPR050259">
    <property type="entry name" value="SDR"/>
</dbReference>
<dbReference type="PANTHER" id="PTHR42879">
    <property type="entry name" value="3-OXOACYL-(ACYL-CARRIER-PROTEIN) REDUCTASE"/>
    <property type="match status" value="1"/>
</dbReference>
<dbReference type="FunFam" id="3.40.50.720:FF:000173">
    <property type="entry name" value="3-oxoacyl-[acyl-carrier protein] reductase"/>
    <property type="match status" value="1"/>
</dbReference>
<proteinExistence type="inferred from homology"/>
<dbReference type="InterPro" id="IPR002347">
    <property type="entry name" value="SDR_fam"/>
</dbReference>
<comment type="similarity">
    <text evidence="1">Belongs to the short-chain dehydrogenases/reductases (SDR) family.</text>
</comment>
<dbReference type="AlphaFoldDB" id="A0A0C2HSJ5"/>
<dbReference type="Pfam" id="PF13561">
    <property type="entry name" value="adh_short_C2"/>
    <property type="match status" value="1"/>
</dbReference>
<dbReference type="SUPFAM" id="SSF51735">
    <property type="entry name" value="NAD(P)-binding Rossmann-fold domains"/>
    <property type="match status" value="1"/>
</dbReference>
<evidence type="ECO:0008006" key="5">
    <source>
        <dbReference type="Google" id="ProtNLM"/>
    </source>
</evidence>
<gene>
    <name evidence="3" type="ORF">GFER_15470</name>
</gene>
<dbReference type="InterPro" id="IPR020904">
    <property type="entry name" value="Sc_DH/Rdtase_CS"/>
</dbReference>
<evidence type="ECO:0000313" key="4">
    <source>
        <dbReference type="Proteomes" id="UP000035068"/>
    </source>
</evidence>
<evidence type="ECO:0000313" key="3">
    <source>
        <dbReference type="EMBL" id="KIH75727.1"/>
    </source>
</evidence>
<dbReference type="PROSITE" id="PS00061">
    <property type="entry name" value="ADH_SHORT"/>
    <property type="match status" value="1"/>
</dbReference>
<dbReference type="Gene3D" id="3.40.50.720">
    <property type="entry name" value="NAD(P)-binding Rossmann-like Domain"/>
    <property type="match status" value="1"/>
</dbReference>
<reference evidence="3 4" key="1">
    <citation type="submission" date="2014-12" db="EMBL/GenBank/DDBJ databases">
        <title>Genomes of Geoalkalibacter ferrihydriticus and Geoalkalibacter subterraneus, two haloalkaliphilic metal-reducing members of the Geobacteraceae.</title>
        <authorList>
            <person name="Badalamenti J.P."/>
            <person name="Torres C.I."/>
            <person name="Krajmalnik-Brown R."/>
            <person name="Bond D.R."/>
        </authorList>
    </citation>
    <scope>NUCLEOTIDE SEQUENCE [LARGE SCALE GENOMIC DNA]</scope>
    <source>
        <strain evidence="3 4">DSM 17813</strain>
    </source>
</reference>
<accession>A0A0C2HSJ5</accession>
<dbReference type="InterPro" id="IPR036291">
    <property type="entry name" value="NAD(P)-bd_dom_sf"/>
</dbReference>
<sequence>MNRIIFVTGASRGIGRGIAELFLDYGHRVAVGYRENQESAEYLGEKYPNALAVKVDLADRSSIKRAIEATRSHFGHGIEVLVNNGAIAQEKPFLTITDEDWDHMHAVNLRGPFAFTQEILPDMVDAGWGRIINITSIGGQWGGFNQVHYASAKAGLINFTKSMAKIYSANGITINAVAPGLVATDMSANELQTEAGREKIKNIPAQRLGTVAEVAETVLFLSSDGASYITGQTINLNGGMYFG</sequence>
<dbReference type="GO" id="GO:0016491">
    <property type="term" value="F:oxidoreductase activity"/>
    <property type="evidence" value="ECO:0007669"/>
    <property type="project" value="UniProtKB-KW"/>
</dbReference>
<dbReference type="Proteomes" id="UP000035068">
    <property type="component" value="Unassembled WGS sequence"/>
</dbReference>
<comment type="caution">
    <text evidence="3">The sequence shown here is derived from an EMBL/GenBank/DDBJ whole genome shotgun (WGS) entry which is preliminary data.</text>
</comment>
<evidence type="ECO:0000256" key="2">
    <source>
        <dbReference type="ARBA" id="ARBA00023002"/>
    </source>
</evidence>
<dbReference type="RefSeq" id="WP_040100885.1">
    <property type="nucleotide sequence ID" value="NZ_JWJD01000008.1"/>
</dbReference>
<name>A0A0C2HSJ5_9BACT</name>
<keyword evidence="2" id="KW-0560">Oxidoreductase</keyword>
<keyword evidence="4" id="KW-1185">Reference proteome</keyword>
<dbReference type="GO" id="GO:0032787">
    <property type="term" value="P:monocarboxylic acid metabolic process"/>
    <property type="evidence" value="ECO:0007669"/>
    <property type="project" value="UniProtKB-ARBA"/>
</dbReference>
<dbReference type="PRINTS" id="PR00080">
    <property type="entry name" value="SDRFAMILY"/>
</dbReference>
<dbReference type="PANTHER" id="PTHR42879:SF2">
    <property type="entry name" value="3-OXOACYL-[ACYL-CARRIER-PROTEIN] REDUCTASE FABG"/>
    <property type="match status" value="1"/>
</dbReference>
<organism evidence="3 4">
    <name type="scientific">Geoalkalibacter ferrihydriticus DSM 17813</name>
    <dbReference type="NCBI Taxonomy" id="1121915"/>
    <lineage>
        <taxon>Bacteria</taxon>
        <taxon>Pseudomonadati</taxon>
        <taxon>Thermodesulfobacteriota</taxon>
        <taxon>Desulfuromonadia</taxon>
        <taxon>Desulfuromonadales</taxon>
        <taxon>Geoalkalibacteraceae</taxon>
        <taxon>Geoalkalibacter</taxon>
    </lineage>
</organism>
<dbReference type="NCBIfam" id="NF009466">
    <property type="entry name" value="PRK12826.1-2"/>
    <property type="match status" value="1"/>
</dbReference>
<dbReference type="EMBL" id="JWJD01000008">
    <property type="protein sequence ID" value="KIH75727.1"/>
    <property type="molecule type" value="Genomic_DNA"/>
</dbReference>